<dbReference type="Proteomes" id="UP001272242">
    <property type="component" value="Unassembled WGS sequence"/>
</dbReference>
<protein>
    <submittedName>
        <fullName evidence="1">Uncharacterized protein</fullName>
    </submittedName>
</protein>
<evidence type="ECO:0000313" key="1">
    <source>
        <dbReference type="EMBL" id="MDY3562309.1"/>
    </source>
</evidence>
<dbReference type="RefSeq" id="WP_320688619.1">
    <property type="nucleotide sequence ID" value="NZ_JAXBLV010000211.1"/>
</dbReference>
<keyword evidence="2" id="KW-1185">Reference proteome</keyword>
<proteinExistence type="predicted"/>
<evidence type="ECO:0000313" key="2">
    <source>
        <dbReference type="Proteomes" id="UP001272242"/>
    </source>
</evidence>
<organism evidence="1 2">
    <name type="scientific">Gemmata algarum</name>
    <dbReference type="NCBI Taxonomy" id="2975278"/>
    <lineage>
        <taxon>Bacteria</taxon>
        <taxon>Pseudomonadati</taxon>
        <taxon>Planctomycetota</taxon>
        <taxon>Planctomycetia</taxon>
        <taxon>Gemmatales</taxon>
        <taxon>Gemmataceae</taxon>
        <taxon>Gemmata</taxon>
    </lineage>
</organism>
<sequence length="217" mass="23514">MIEPLLLAPDDVAAVATAVFARVWRTSFDQPGFALLRFPRPVGSRELRRAMVELVAAFPADFVPERFGRFDQQVSSKFHRDGAPPASLLVLGYEPTPVRSRFWVADVSAAAVSAGLSLAEYLKTNNPMFPAGEAALQPFVTELALPFGEAFVIVVNNSQLPHGGPNPLGLLHKAVIEFPDPNGTRVINSIGFTPRVKGTVGLPPADVERFLARDELD</sequence>
<dbReference type="EMBL" id="JAXBLV010000211">
    <property type="protein sequence ID" value="MDY3562309.1"/>
    <property type="molecule type" value="Genomic_DNA"/>
</dbReference>
<reference evidence="2" key="1">
    <citation type="journal article" date="2023" name="Mar. Drugs">
        <title>Gemmata algarum, a Novel Planctomycete Isolated from an Algal Mat, Displays Antimicrobial Activity.</title>
        <authorList>
            <person name="Kumar G."/>
            <person name="Kallscheuer N."/>
            <person name="Kashif M."/>
            <person name="Ahamad S."/>
            <person name="Jagadeeshwari U."/>
            <person name="Pannikurungottu S."/>
            <person name="Haufschild T."/>
            <person name="Kabuu M."/>
            <person name="Sasikala C."/>
            <person name="Jogler C."/>
            <person name="Ramana C."/>
        </authorList>
    </citation>
    <scope>NUCLEOTIDE SEQUENCE [LARGE SCALE GENOMIC DNA]</scope>
    <source>
        <strain evidence="2">JC673</strain>
    </source>
</reference>
<accession>A0ABU5F561</accession>
<gene>
    <name evidence="1" type="ORF">R5W23_003774</name>
</gene>
<comment type="caution">
    <text evidence="1">The sequence shown here is derived from an EMBL/GenBank/DDBJ whole genome shotgun (WGS) entry which is preliminary data.</text>
</comment>
<name>A0ABU5F561_9BACT</name>